<protein>
    <recommendedName>
        <fullName evidence="3">DUF4349 domain-containing protein</fullName>
    </recommendedName>
</protein>
<feature type="transmembrane region" description="Helical" evidence="2">
    <location>
        <begin position="352"/>
        <end position="377"/>
    </location>
</feature>
<dbReference type="EMBL" id="QLUW01000002">
    <property type="protein sequence ID" value="RAP76667.1"/>
    <property type="molecule type" value="Genomic_DNA"/>
</dbReference>
<gene>
    <name evidence="4" type="ORF">DL346_15030</name>
</gene>
<feature type="region of interest" description="Disordered" evidence="1">
    <location>
        <begin position="382"/>
        <end position="410"/>
    </location>
</feature>
<reference evidence="4 5" key="1">
    <citation type="submission" date="2018-06" db="EMBL/GenBank/DDBJ databases">
        <title>Paenibacillus montanisoli sp. nov., isolated from mountain area soil.</title>
        <authorList>
            <person name="Wu M."/>
        </authorList>
    </citation>
    <scope>NUCLEOTIDE SEQUENCE [LARGE SCALE GENOMIC DNA]</scope>
    <source>
        <strain evidence="4 5">RA17</strain>
    </source>
</reference>
<feature type="compositionally biased region" description="Low complexity" evidence="1">
    <location>
        <begin position="114"/>
        <end position="125"/>
    </location>
</feature>
<evidence type="ECO:0000313" key="5">
    <source>
        <dbReference type="Proteomes" id="UP000249260"/>
    </source>
</evidence>
<proteinExistence type="predicted"/>
<keyword evidence="2" id="KW-0812">Transmembrane</keyword>
<evidence type="ECO:0000256" key="2">
    <source>
        <dbReference type="SAM" id="Phobius"/>
    </source>
</evidence>
<dbReference type="InterPro" id="IPR025645">
    <property type="entry name" value="DUF4349"/>
</dbReference>
<evidence type="ECO:0000256" key="1">
    <source>
        <dbReference type="SAM" id="MobiDB-lite"/>
    </source>
</evidence>
<feature type="transmembrane region" description="Helical" evidence="2">
    <location>
        <begin position="57"/>
        <end position="74"/>
    </location>
</feature>
<dbReference type="Pfam" id="PF14257">
    <property type="entry name" value="DUF4349"/>
    <property type="match status" value="1"/>
</dbReference>
<accession>A0A328U1L3</accession>
<sequence>MNNFSAKRRFMRFFLCMFMQLPEAFTRLIGTTHKITKIAGGCSMGKLRKGEQVNRRSYKWVMLVVIAVTFWMMTGCSASNSDKNSGNGFAGSAGDNSMAASTEAAPPMADGDMATANSASNSSAGSEEKAEMEQPADNAATTEGGSSVGTIPDGEESIDRKIIYRANVNMEVEDYGKAQTSLRNLIHISGGYLLQFADKKTTNELGGTYTIKVPAAGFDTFIGELEKIKHKQFESSAQGTDVTEEYVDMEARLKARQVVEARLISFMEKATKTTDLLQISNQLGEVQTEIERIKGRIRYLDKNVAFSTIELRMYQVLEPVTIQEEEEQGFLKKVTNAMSGSTKVVFEFIQGVFIFIAGALPVLALAALVGIPSYILYRNNRRKPRPGPISGTKALPASERTEQEEEEPKP</sequence>
<dbReference type="OrthoDB" id="5381491at2"/>
<feature type="region of interest" description="Disordered" evidence="1">
    <location>
        <begin position="93"/>
        <end position="153"/>
    </location>
</feature>
<feature type="compositionally biased region" description="Polar residues" evidence="1">
    <location>
        <begin position="139"/>
        <end position="149"/>
    </location>
</feature>
<dbReference type="Proteomes" id="UP000249260">
    <property type="component" value="Unassembled WGS sequence"/>
</dbReference>
<keyword evidence="2" id="KW-0472">Membrane</keyword>
<keyword evidence="2" id="KW-1133">Transmembrane helix</keyword>
<dbReference type="AlphaFoldDB" id="A0A328U1L3"/>
<keyword evidence="5" id="KW-1185">Reference proteome</keyword>
<comment type="caution">
    <text evidence="4">The sequence shown here is derived from an EMBL/GenBank/DDBJ whole genome shotgun (WGS) entry which is preliminary data.</text>
</comment>
<feature type="domain" description="DUF4349" evidence="3">
    <location>
        <begin position="160"/>
        <end position="371"/>
    </location>
</feature>
<organism evidence="4 5">
    <name type="scientific">Paenibacillus montanisoli</name>
    <dbReference type="NCBI Taxonomy" id="2081970"/>
    <lineage>
        <taxon>Bacteria</taxon>
        <taxon>Bacillati</taxon>
        <taxon>Bacillota</taxon>
        <taxon>Bacilli</taxon>
        <taxon>Bacillales</taxon>
        <taxon>Paenibacillaceae</taxon>
        <taxon>Paenibacillus</taxon>
    </lineage>
</organism>
<evidence type="ECO:0000313" key="4">
    <source>
        <dbReference type="EMBL" id="RAP76667.1"/>
    </source>
</evidence>
<evidence type="ECO:0000259" key="3">
    <source>
        <dbReference type="Pfam" id="PF14257"/>
    </source>
</evidence>
<name>A0A328U1L3_9BACL</name>